<organism evidence="2 3">
    <name type="scientific">Caerostris darwini</name>
    <dbReference type="NCBI Taxonomy" id="1538125"/>
    <lineage>
        <taxon>Eukaryota</taxon>
        <taxon>Metazoa</taxon>
        <taxon>Ecdysozoa</taxon>
        <taxon>Arthropoda</taxon>
        <taxon>Chelicerata</taxon>
        <taxon>Arachnida</taxon>
        <taxon>Araneae</taxon>
        <taxon>Araneomorphae</taxon>
        <taxon>Entelegynae</taxon>
        <taxon>Araneoidea</taxon>
        <taxon>Araneidae</taxon>
        <taxon>Caerostris</taxon>
    </lineage>
</organism>
<keyword evidence="3" id="KW-1185">Reference proteome</keyword>
<dbReference type="EMBL" id="BPLQ01001851">
    <property type="protein sequence ID" value="GIX86029.1"/>
    <property type="molecule type" value="Genomic_DNA"/>
</dbReference>
<evidence type="ECO:0000313" key="3">
    <source>
        <dbReference type="Proteomes" id="UP001054837"/>
    </source>
</evidence>
<evidence type="ECO:0000313" key="2">
    <source>
        <dbReference type="EMBL" id="GIX86029.1"/>
    </source>
</evidence>
<sequence length="73" mass="8208">MRYKLEQQRNVVCSYFKALSLSLLPEKTPLKIPSPSMPKGETSTTADTRDTSPAEKGMLCLPTERYLSSISRK</sequence>
<reference evidence="2 3" key="1">
    <citation type="submission" date="2021-06" db="EMBL/GenBank/DDBJ databases">
        <title>Caerostris darwini draft genome.</title>
        <authorList>
            <person name="Kono N."/>
            <person name="Arakawa K."/>
        </authorList>
    </citation>
    <scope>NUCLEOTIDE SEQUENCE [LARGE SCALE GENOMIC DNA]</scope>
</reference>
<comment type="caution">
    <text evidence="2">The sequence shown here is derived from an EMBL/GenBank/DDBJ whole genome shotgun (WGS) entry which is preliminary data.</text>
</comment>
<evidence type="ECO:0000256" key="1">
    <source>
        <dbReference type="SAM" id="MobiDB-lite"/>
    </source>
</evidence>
<accession>A0AAV4NNS3</accession>
<proteinExistence type="predicted"/>
<protein>
    <submittedName>
        <fullName evidence="2">Uncharacterized protein</fullName>
    </submittedName>
</protein>
<dbReference type="Proteomes" id="UP001054837">
    <property type="component" value="Unassembled WGS sequence"/>
</dbReference>
<name>A0AAV4NNS3_9ARAC</name>
<feature type="region of interest" description="Disordered" evidence="1">
    <location>
        <begin position="27"/>
        <end position="57"/>
    </location>
</feature>
<dbReference type="AlphaFoldDB" id="A0AAV4NNS3"/>
<gene>
    <name evidence="2" type="ORF">CDAR_501231</name>
</gene>